<comment type="caution">
    <text evidence="1">The sequence shown here is derived from an EMBL/GenBank/DDBJ whole genome shotgun (WGS) entry which is preliminary data.</text>
</comment>
<protein>
    <submittedName>
        <fullName evidence="1">Uncharacterized protein</fullName>
    </submittedName>
</protein>
<gene>
    <name evidence="1" type="ORF">AFUS01_LOCUS32029</name>
</gene>
<sequence length="426" mass="48936">MPLLTRSPIIRGDPSLLIAQDTALGWIIFGPTPAEVTLKLVTHLVTANTDEILRKFWEIEDISTSRSLTTEEKECNAHYVATTVRREDGTYQVRLPFKKGCHPLGDSKSVALKRFYQMERRLSRNSDLKRQYCAFMEEYIHLGHLQMIDLTDEPPVTNDRKYCLPHHCFMKEASTTTKLRVVFDASAKSTSGVSRNDQLMIGPVIQEELFAILTRWRIHVVPICADIKQMYRHIWMHPEDCNYQRVLWRESPSLPLKENRALTVTYGEASAPFQAVRTLHQLAQDYEVRYPAAATVLRRDVYMDDCITGESTPAQAIALQKELMHLMEEARFTLRKWSSSLSAVLETLPEELRETQLPFQFNENDSIKALGLYWNPATDEFKFTVQPMSDQTVTKRSTISQIARVFDPLGLISPVTVRGKLLMQEL</sequence>
<reference evidence="1" key="1">
    <citation type="submission" date="2021-06" db="EMBL/GenBank/DDBJ databases">
        <authorList>
            <person name="Hodson N. C."/>
            <person name="Mongue J. A."/>
            <person name="Jaron S. K."/>
        </authorList>
    </citation>
    <scope>NUCLEOTIDE SEQUENCE</scope>
</reference>
<keyword evidence="2" id="KW-1185">Reference proteome</keyword>
<dbReference type="OrthoDB" id="8065733at2759"/>
<name>A0A8J2PB65_9HEXA</name>
<dbReference type="PANTHER" id="PTHR47331:SF1">
    <property type="entry name" value="GAG-LIKE PROTEIN"/>
    <property type="match status" value="1"/>
</dbReference>
<dbReference type="InterPro" id="IPR008042">
    <property type="entry name" value="Retrotrans_Pao"/>
</dbReference>
<dbReference type="CDD" id="cd01644">
    <property type="entry name" value="RT_pepA17"/>
    <property type="match status" value="1"/>
</dbReference>
<dbReference type="AlphaFoldDB" id="A0A8J2PB65"/>
<evidence type="ECO:0000313" key="1">
    <source>
        <dbReference type="EMBL" id="CAG7821711.1"/>
    </source>
</evidence>
<dbReference type="Pfam" id="PF05380">
    <property type="entry name" value="Peptidase_A17"/>
    <property type="match status" value="1"/>
</dbReference>
<proteinExistence type="predicted"/>
<dbReference type="EMBL" id="CAJVCH010518916">
    <property type="protein sequence ID" value="CAG7821711.1"/>
    <property type="molecule type" value="Genomic_DNA"/>
</dbReference>
<evidence type="ECO:0000313" key="2">
    <source>
        <dbReference type="Proteomes" id="UP000708208"/>
    </source>
</evidence>
<accession>A0A8J2PB65</accession>
<dbReference type="PANTHER" id="PTHR47331">
    <property type="entry name" value="PHD-TYPE DOMAIN-CONTAINING PROTEIN"/>
    <property type="match status" value="1"/>
</dbReference>
<dbReference type="Proteomes" id="UP000708208">
    <property type="component" value="Unassembled WGS sequence"/>
</dbReference>
<organism evidence="1 2">
    <name type="scientific">Allacma fusca</name>
    <dbReference type="NCBI Taxonomy" id="39272"/>
    <lineage>
        <taxon>Eukaryota</taxon>
        <taxon>Metazoa</taxon>
        <taxon>Ecdysozoa</taxon>
        <taxon>Arthropoda</taxon>
        <taxon>Hexapoda</taxon>
        <taxon>Collembola</taxon>
        <taxon>Symphypleona</taxon>
        <taxon>Sminthuridae</taxon>
        <taxon>Allacma</taxon>
    </lineage>
</organism>